<dbReference type="Proteomes" id="UP000823388">
    <property type="component" value="Chromosome 2N"/>
</dbReference>
<accession>A0A8T0VHS0</accession>
<sequence>MQSCRRLAHARRASSLAWRTSCRVGTASKKPFFNVSKQKTLKRANGSKEKRRKGDVGIVRETNLQKQPLLLSRPQNLMPGAPEHLAPLSDLSPVDTAYGRQALGLFGRWDRLADP</sequence>
<organism evidence="1 2">
    <name type="scientific">Panicum virgatum</name>
    <name type="common">Blackwell switchgrass</name>
    <dbReference type="NCBI Taxonomy" id="38727"/>
    <lineage>
        <taxon>Eukaryota</taxon>
        <taxon>Viridiplantae</taxon>
        <taxon>Streptophyta</taxon>
        <taxon>Embryophyta</taxon>
        <taxon>Tracheophyta</taxon>
        <taxon>Spermatophyta</taxon>
        <taxon>Magnoliopsida</taxon>
        <taxon>Liliopsida</taxon>
        <taxon>Poales</taxon>
        <taxon>Poaceae</taxon>
        <taxon>PACMAD clade</taxon>
        <taxon>Panicoideae</taxon>
        <taxon>Panicodae</taxon>
        <taxon>Paniceae</taxon>
        <taxon>Panicinae</taxon>
        <taxon>Panicum</taxon>
        <taxon>Panicum sect. Hiantes</taxon>
    </lineage>
</organism>
<dbReference type="AlphaFoldDB" id="A0A8T0VHS0"/>
<comment type="caution">
    <text evidence="1">The sequence shown here is derived from an EMBL/GenBank/DDBJ whole genome shotgun (WGS) entry which is preliminary data.</text>
</comment>
<name>A0A8T0VHS0_PANVG</name>
<proteinExistence type="predicted"/>
<evidence type="ECO:0000313" key="2">
    <source>
        <dbReference type="Proteomes" id="UP000823388"/>
    </source>
</evidence>
<evidence type="ECO:0000313" key="1">
    <source>
        <dbReference type="EMBL" id="KAG2632213.1"/>
    </source>
</evidence>
<gene>
    <name evidence="1" type="ORF">PVAP13_2NG070646</name>
</gene>
<keyword evidence="2" id="KW-1185">Reference proteome</keyword>
<dbReference type="EMBL" id="CM029040">
    <property type="protein sequence ID" value="KAG2632213.1"/>
    <property type="molecule type" value="Genomic_DNA"/>
</dbReference>
<protein>
    <submittedName>
        <fullName evidence="1">Uncharacterized protein</fullName>
    </submittedName>
</protein>
<reference evidence="1" key="1">
    <citation type="submission" date="2020-05" db="EMBL/GenBank/DDBJ databases">
        <title>WGS assembly of Panicum virgatum.</title>
        <authorList>
            <person name="Lovell J.T."/>
            <person name="Jenkins J."/>
            <person name="Shu S."/>
            <person name="Juenger T.E."/>
            <person name="Schmutz J."/>
        </authorList>
    </citation>
    <scope>NUCLEOTIDE SEQUENCE</scope>
    <source>
        <strain evidence="1">AP13</strain>
    </source>
</reference>